<dbReference type="Pfam" id="PF21743">
    <property type="entry name" value="PTM_DIR17_Tudor"/>
    <property type="match status" value="1"/>
</dbReference>
<dbReference type="Proteomes" id="UP001054252">
    <property type="component" value="Unassembled WGS sequence"/>
</dbReference>
<dbReference type="EMBL" id="BPVZ01000024">
    <property type="protein sequence ID" value="GKV05729.1"/>
    <property type="molecule type" value="Genomic_DNA"/>
</dbReference>
<dbReference type="PANTHER" id="PTHR37384">
    <property type="entry name" value="OS01G0835600 PROTEIN"/>
    <property type="match status" value="1"/>
</dbReference>
<organism evidence="2 3">
    <name type="scientific">Rubroshorea leprosula</name>
    <dbReference type="NCBI Taxonomy" id="152421"/>
    <lineage>
        <taxon>Eukaryota</taxon>
        <taxon>Viridiplantae</taxon>
        <taxon>Streptophyta</taxon>
        <taxon>Embryophyta</taxon>
        <taxon>Tracheophyta</taxon>
        <taxon>Spermatophyta</taxon>
        <taxon>Magnoliopsida</taxon>
        <taxon>eudicotyledons</taxon>
        <taxon>Gunneridae</taxon>
        <taxon>Pentapetalae</taxon>
        <taxon>rosids</taxon>
        <taxon>malvids</taxon>
        <taxon>Malvales</taxon>
        <taxon>Dipterocarpaceae</taxon>
        <taxon>Rubroshorea</taxon>
    </lineage>
</organism>
<sequence>MENACKEPEPRSSSTGIFELPGEPAVVINGVPEASPSFNVPALSDVKIGSESHEDTGCGEWLEGRRVQKLFGEQYYTGTVTEFDKETGWYRVEYDDGDLEDLDWRELEQVLLPVDINVPLKGLALKLIKKSQKTVHKSGQKVVRSGIQEAKLAGRKIKKIELNEKV</sequence>
<gene>
    <name evidence="2" type="ORF">SLEP1_g17703</name>
</gene>
<keyword evidence="3" id="KW-1185">Reference proteome</keyword>
<evidence type="ECO:0000259" key="1">
    <source>
        <dbReference type="Pfam" id="PF21743"/>
    </source>
</evidence>
<dbReference type="AlphaFoldDB" id="A0AAV5J111"/>
<protein>
    <recommendedName>
        <fullName evidence="1">PTM/DIR17-like Tudor domain-containing protein</fullName>
    </recommendedName>
</protein>
<dbReference type="InterPro" id="IPR047365">
    <property type="entry name" value="Tudor_AtPTM-like"/>
</dbReference>
<reference evidence="2 3" key="1">
    <citation type="journal article" date="2021" name="Commun. Biol.">
        <title>The genome of Shorea leprosula (Dipterocarpaceae) highlights the ecological relevance of drought in aseasonal tropical rainforests.</title>
        <authorList>
            <person name="Ng K.K.S."/>
            <person name="Kobayashi M.J."/>
            <person name="Fawcett J.A."/>
            <person name="Hatakeyama M."/>
            <person name="Paape T."/>
            <person name="Ng C.H."/>
            <person name="Ang C.C."/>
            <person name="Tnah L.H."/>
            <person name="Lee C.T."/>
            <person name="Nishiyama T."/>
            <person name="Sese J."/>
            <person name="O'Brien M.J."/>
            <person name="Copetti D."/>
            <person name="Mohd Noor M.I."/>
            <person name="Ong R.C."/>
            <person name="Putra M."/>
            <person name="Sireger I.Z."/>
            <person name="Indrioko S."/>
            <person name="Kosugi Y."/>
            <person name="Izuno A."/>
            <person name="Isagi Y."/>
            <person name="Lee S.L."/>
            <person name="Shimizu K.K."/>
        </authorList>
    </citation>
    <scope>NUCLEOTIDE SEQUENCE [LARGE SCALE GENOMIC DNA]</scope>
    <source>
        <strain evidence="2">214</strain>
    </source>
</reference>
<evidence type="ECO:0000313" key="3">
    <source>
        <dbReference type="Proteomes" id="UP001054252"/>
    </source>
</evidence>
<feature type="domain" description="PTM/DIR17-like Tudor" evidence="1">
    <location>
        <begin position="64"/>
        <end position="111"/>
    </location>
</feature>
<name>A0AAV5J111_9ROSI</name>
<accession>A0AAV5J111</accession>
<dbReference type="Gene3D" id="2.30.30.140">
    <property type="match status" value="1"/>
</dbReference>
<comment type="caution">
    <text evidence="2">The sequence shown here is derived from an EMBL/GenBank/DDBJ whole genome shotgun (WGS) entry which is preliminary data.</text>
</comment>
<proteinExistence type="predicted"/>
<evidence type="ECO:0000313" key="2">
    <source>
        <dbReference type="EMBL" id="GKV05729.1"/>
    </source>
</evidence>
<dbReference type="CDD" id="cd20401">
    <property type="entry name" value="Tudor_AtPTM-like"/>
    <property type="match status" value="1"/>
</dbReference>
<dbReference type="PANTHER" id="PTHR37384:SF1">
    <property type="entry name" value="OS01G0835600 PROTEIN"/>
    <property type="match status" value="1"/>
</dbReference>